<dbReference type="GO" id="GO:0005886">
    <property type="term" value="C:plasma membrane"/>
    <property type="evidence" value="ECO:0007669"/>
    <property type="project" value="UniProtKB-SubCell"/>
</dbReference>
<evidence type="ECO:0000313" key="10">
    <source>
        <dbReference type="EMBL" id="AGO88765.1"/>
    </source>
</evidence>
<organism evidence="10">
    <name type="scientific">Aggregatibacter actinomycetemcomitans</name>
    <name type="common">Actinobacillus actinomycetemcomitans</name>
    <name type="synonym">Haemophilus actinomycetemcomitans</name>
    <dbReference type="NCBI Taxonomy" id="714"/>
    <lineage>
        <taxon>Bacteria</taxon>
        <taxon>Pseudomonadati</taxon>
        <taxon>Pseudomonadota</taxon>
        <taxon>Gammaproteobacteria</taxon>
        <taxon>Pasteurellales</taxon>
        <taxon>Pasteurellaceae</taxon>
        <taxon>Aggregatibacter</taxon>
    </lineage>
</organism>
<evidence type="ECO:0000259" key="9">
    <source>
        <dbReference type="Pfam" id="PF00437"/>
    </source>
</evidence>
<keyword evidence="4" id="KW-1003">Cell membrane</keyword>
<accession>S4WCM0</accession>
<name>S4WCM0_AGGAC</name>
<dbReference type="EMBL" id="JX436327">
    <property type="protein sequence ID" value="AGO88765.1"/>
    <property type="molecule type" value="Genomic_DNA"/>
</dbReference>
<comment type="similarity">
    <text evidence="3">Belongs to the VirD4/TraG family.</text>
</comment>
<sequence length="784" mass="89120">MSDDDWTLLEIYHKGDYAEFLKQAVICGKNIVIAGETGSGKTTLMKALVDYIPLHERLGTIEDTPELFLRQHKNYFHLFYPSEAKNGDLITAASLLKSCLRMKPDRILLAELRGGETYDFINVVSSGHNGSITSCHAGSVAETWERLILMTLQNDQGRTLSYDVIRRLLQQTIDIIVHVTNSHEYGRHMTEIYFDPQAKLNSLKVDTMKKANIALFLFITMIPTYFLTGLLLLLANKIRLIEAFKRYYPTLTLDAIWGNYPKIWQSLLISFVVSLLIMLKLFYQPKKSLYGNAEFATKSEVQKMGLLEEKTGLLSANSVINCSVLSVRNSFRWPRRPEAEKVGIVIPNLLEWQQSVVVKDIKDECYRITSKYRQKVLGQKVYRFAPFERNTHRFNPLDCIDMRDRSRAELDLTNQAMGLYRLTGNPDQDFWQSQAQNLFVATAFLLWDMRQKSLTDMTLTYANLLRLHAGFDETQEDGSIEHIDFAQHARLCIQSGIAHSTTADKLNVYLISCKSGRTKSNIDSTFINPLMIFQNEIVEYATSASDFDLRALRREKITIYFHISANDLILAPQVANLFMSMVIANNIDELPETNPALKYQLLLLMDEFTAVGMLSIINKSVGFIAGYGLRLLIIYQSQGQLRDDKPHGYGKGGAKNILDNIACKILYAPDNQEDAEEYSKVLGNRTVDKLSHNRGKTSSHSITDHGRPLLLPQEFRLIGEFKEVVMLNNSKPILCNKAVYYNDPYFIDKLKAVSPQLRALGKKLPTKAQLEKAMFSGELSAQSI</sequence>
<evidence type="ECO:0000256" key="4">
    <source>
        <dbReference type="ARBA" id="ARBA00022475"/>
    </source>
</evidence>
<dbReference type="SMR" id="S4WCM0"/>
<dbReference type="PANTHER" id="PTHR37937:SF1">
    <property type="entry name" value="CONJUGATIVE TRANSFER: DNA TRANSPORT"/>
    <property type="match status" value="1"/>
</dbReference>
<feature type="transmembrane region" description="Helical" evidence="8">
    <location>
        <begin position="263"/>
        <end position="283"/>
    </location>
</feature>
<dbReference type="CDD" id="cd01130">
    <property type="entry name" value="VirB11-like_ATPase"/>
    <property type="match status" value="1"/>
</dbReference>
<dbReference type="Gene3D" id="3.40.50.300">
    <property type="entry name" value="P-loop containing nucleotide triphosphate hydrolases"/>
    <property type="match status" value="2"/>
</dbReference>
<dbReference type="InterPro" id="IPR027417">
    <property type="entry name" value="P-loop_NTPase"/>
</dbReference>
<evidence type="ECO:0000256" key="5">
    <source>
        <dbReference type="ARBA" id="ARBA00022692"/>
    </source>
</evidence>
<geneLocation type="plasmid" evidence="10">
    <name>pS23A</name>
</geneLocation>
<dbReference type="Pfam" id="PF02534">
    <property type="entry name" value="T4SS-DNA_transf"/>
    <property type="match status" value="1"/>
</dbReference>
<protein>
    <submittedName>
        <fullName evidence="10">ATPase</fullName>
    </submittedName>
</protein>
<dbReference type="InterPro" id="IPR003688">
    <property type="entry name" value="TraG/VirD4"/>
</dbReference>
<comment type="subcellular location">
    <subcellularLocation>
        <location evidence="1">Cell membrane</location>
        <topology evidence="1">Multi-pass membrane protein</topology>
    </subcellularLocation>
</comment>
<dbReference type="PROSITE" id="PS00675">
    <property type="entry name" value="SIGMA54_INTERACT_1"/>
    <property type="match status" value="1"/>
</dbReference>
<feature type="transmembrane region" description="Helical" evidence="8">
    <location>
        <begin position="213"/>
        <end position="235"/>
    </location>
</feature>
<gene>
    <name evidence="10" type="ORF">pS23A_0034</name>
</gene>
<dbReference type="AlphaFoldDB" id="S4WCM0"/>
<keyword evidence="7 8" id="KW-0472">Membrane</keyword>
<comment type="similarity">
    <text evidence="2">Belongs to the GSP E family.</text>
</comment>
<feature type="domain" description="Bacterial type II secretion system protein E" evidence="9">
    <location>
        <begin position="19"/>
        <end position="177"/>
    </location>
</feature>
<evidence type="ECO:0000256" key="8">
    <source>
        <dbReference type="SAM" id="Phobius"/>
    </source>
</evidence>
<dbReference type="InterPro" id="IPR025662">
    <property type="entry name" value="Sigma_54_int_dom_ATP-bd_1"/>
</dbReference>
<evidence type="ECO:0000256" key="3">
    <source>
        <dbReference type="ARBA" id="ARBA00008806"/>
    </source>
</evidence>
<evidence type="ECO:0000256" key="7">
    <source>
        <dbReference type="ARBA" id="ARBA00023136"/>
    </source>
</evidence>
<dbReference type="InterPro" id="IPR001482">
    <property type="entry name" value="T2SS/T4SS_dom"/>
</dbReference>
<dbReference type="CDD" id="cd01127">
    <property type="entry name" value="TrwB_TraG_TraD_VirD4"/>
    <property type="match status" value="1"/>
</dbReference>
<evidence type="ECO:0000256" key="2">
    <source>
        <dbReference type="ARBA" id="ARBA00006611"/>
    </source>
</evidence>
<dbReference type="SUPFAM" id="SSF52540">
    <property type="entry name" value="P-loop containing nucleoside triphosphate hydrolases"/>
    <property type="match status" value="2"/>
</dbReference>
<keyword evidence="5 8" id="KW-0812">Transmembrane</keyword>
<dbReference type="InterPro" id="IPR051539">
    <property type="entry name" value="T4SS-coupling_protein"/>
</dbReference>
<dbReference type="Pfam" id="PF00437">
    <property type="entry name" value="T2SSE"/>
    <property type="match status" value="1"/>
</dbReference>
<dbReference type="PANTHER" id="PTHR37937">
    <property type="entry name" value="CONJUGATIVE TRANSFER: DNA TRANSPORT"/>
    <property type="match status" value="1"/>
</dbReference>
<evidence type="ECO:0000256" key="1">
    <source>
        <dbReference type="ARBA" id="ARBA00004651"/>
    </source>
</evidence>
<keyword evidence="6 8" id="KW-1133">Transmembrane helix</keyword>
<reference evidence="10" key="1">
    <citation type="journal article" date="2013" name="PLoS ONE">
        <title>Genomic Stability of Aggregatibacter actinomycetemcomitans during Persistent Oral Infection in Human.</title>
        <authorList>
            <person name="Sun R."/>
            <person name="Kittichotirat W."/>
            <person name="Wang J."/>
            <person name="Jan M."/>
            <person name="Chen W."/>
            <person name="Asikainen S."/>
            <person name="Bumgarner R."/>
            <person name="Chen C."/>
        </authorList>
    </citation>
    <scope>NUCLEOTIDE SEQUENCE</scope>
    <source>
        <strain evidence="10">S23A</strain>
        <plasmid evidence="10">pS23A</plasmid>
    </source>
</reference>
<proteinExistence type="inferred from homology"/>
<keyword evidence="10" id="KW-0614">Plasmid</keyword>
<evidence type="ECO:0000256" key="6">
    <source>
        <dbReference type="ARBA" id="ARBA00022989"/>
    </source>
</evidence>